<dbReference type="SUPFAM" id="SSF53448">
    <property type="entry name" value="Nucleotide-diphospho-sugar transferases"/>
    <property type="match status" value="1"/>
</dbReference>
<gene>
    <name evidence="1" type="ORF">TRFO_08576</name>
</gene>
<accession>A0A1J4JIK7</accession>
<sequence>MKCKLFFIFSWMKKRLIKLFPCRSKASKRNGLLLSVILLLIFFFILSTFFGLCDFIQTNNLPSIFRFDSFYNDILAEKRKNGSINPWYQMTFNYRSELINKNRIKYLLKFAKFSTDIKSSCIKRDRYLFEFLRIFDVDPYENDLTLPYNLILGSESSIGFSLCKILRNEKIMKIKDIEIIDFSNEYYQKLLNYVNITHIYICDSFREYLLSSSNDAERQIDKQNDDFISKLISWANRKNITITFFEKQMKSHQKISQIIKAKSHNFKIHQIPLYIDSEVFYDPHNFIAHTMAECIKTNNSNIHKLLNLFDINMIEANSNVSLNSIDHILSHKLTSEQIVSQKNISLNSILHYIKTEINCNLALKQVSNVSINNNNENEFLQTIVQNITQYMVKDDKPFVSIVIVGRHDGFSNGFEERTQHFFTSISQHLKNAPLANFEIVFVDYATPTENKKLSEIFQFDETLKKKIRFINVPVKSHYRLNRELNAKVSFYEYIAKNIGIRRAKGKFILTTNPDNLYNSDFFDKIQRKQFNDGILYRTNRFSCKEGIKYNINELIHILNDTPWSLNDQFELASRCPTNLKGTSFEISVSSLQKDAWPCGAGDFLMMSAKMWDAVGGFNEFPGNANVDALLLGKMMKFVPGYIRFMMRAPIVHQYHPRKNIFRPAVRNHEEMMRSYACSCECKILGKFQDNDNWGLNDETYLEDKF</sequence>
<dbReference type="OrthoDB" id="2329609at2759"/>
<name>A0A1J4JIK7_9EUKA</name>
<dbReference type="GeneID" id="94829073"/>
<evidence type="ECO:0000313" key="1">
    <source>
        <dbReference type="EMBL" id="OHS99024.1"/>
    </source>
</evidence>
<proteinExistence type="predicted"/>
<dbReference type="Gene3D" id="3.90.550.10">
    <property type="entry name" value="Spore Coat Polysaccharide Biosynthesis Protein SpsA, Chain A"/>
    <property type="match status" value="1"/>
</dbReference>
<organism evidence="1 2">
    <name type="scientific">Tritrichomonas foetus</name>
    <dbReference type="NCBI Taxonomy" id="1144522"/>
    <lineage>
        <taxon>Eukaryota</taxon>
        <taxon>Metamonada</taxon>
        <taxon>Parabasalia</taxon>
        <taxon>Tritrichomonadida</taxon>
        <taxon>Tritrichomonadidae</taxon>
        <taxon>Tritrichomonas</taxon>
    </lineage>
</organism>
<dbReference type="InterPro" id="IPR029044">
    <property type="entry name" value="Nucleotide-diphossugar_trans"/>
</dbReference>
<reference evidence="1" key="1">
    <citation type="submission" date="2016-10" db="EMBL/GenBank/DDBJ databases">
        <authorList>
            <person name="Benchimol M."/>
            <person name="Almeida L.G."/>
            <person name="Vasconcelos A.T."/>
            <person name="Perreira-Neves A."/>
            <person name="Rosa I.A."/>
            <person name="Tasca T."/>
            <person name="Bogo M.R."/>
            <person name="de Souza W."/>
        </authorList>
    </citation>
    <scope>NUCLEOTIDE SEQUENCE [LARGE SCALE GENOMIC DNA]</scope>
    <source>
        <strain evidence="1">K</strain>
    </source>
</reference>
<keyword evidence="2" id="KW-1185">Reference proteome</keyword>
<protein>
    <submittedName>
        <fullName evidence="1">Uncharacterized protein</fullName>
    </submittedName>
</protein>
<evidence type="ECO:0000313" key="2">
    <source>
        <dbReference type="Proteomes" id="UP000179807"/>
    </source>
</evidence>
<dbReference type="VEuPathDB" id="TrichDB:TRFO_08576"/>
<dbReference type="RefSeq" id="XP_068352161.1">
    <property type="nucleotide sequence ID" value="XM_068494369.1"/>
</dbReference>
<dbReference type="AlphaFoldDB" id="A0A1J4JIK7"/>
<dbReference type="EMBL" id="MLAK01001026">
    <property type="protein sequence ID" value="OHS99024.1"/>
    <property type="molecule type" value="Genomic_DNA"/>
</dbReference>
<dbReference type="Proteomes" id="UP000179807">
    <property type="component" value="Unassembled WGS sequence"/>
</dbReference>
<comment type="caution">
    <text evidence="1">The sequence shown here is derived from an EMBL/GenBank/DDBJ whole genome shotgun (WGS) entry which is preliminary data.</text>
</comment>